<reference evidence="1" key="1">
    <citation type="journal article" date="2019" name="Sci. Rep.">
        <title>Draft genome of Tanacetum cinerariifolium, the natural source of mosquito coil.</title>
        <authorList>
            <person name="Yamashiro T."/>
            <person name="Shiraishi A."/>
            <person name="Satake H."/>
            <person name="Nakayama K."/>
        </authorList>
    </citation>
    <scope>NUCLEOTIDE SEQUENCE</scope>
</reference>
<proteinExistence type="predicted"/>
<organism evidence="1">
    <name type="scientific">Tanacetum cinerariifolium</name>
    <name type="common">Dalmatian daisy</name>
    <name type="synonym">Chrysanthemum cinerariifolium</name>
    <dbReference type="NCBI Taxonomy" id="118510"/>
    <lineage>
        <taxon>Eukaryota</taxon>
        <taxon>Viridiplantae</taxon>
        <taxon>Streptophyta</taxon>
        <taxon>Embryophyta</taxon>
        <taxon>Tracheophyta</taxon>
        <taxon>Spermatophyta</taxon>
        <taxon>Magnoliopsida</taxon>
        <taxon>eudicotyledons</taxon>
        <taxon>Gunneridae</taxon>
        <taxon>Pentapetalae</taxon>
        <taxon>asterids</taxon>
        <taxon>campanulids</taxon>
        <taxon>Asterales</taxon>
        <taxon>Asteraceae</taxon>
        <taxon>Asteroideae</taxon>
        <taxon>Anthemideae</taxon>
        <taxon>Anthemidinae</taxon>
        <taxon>Tanacetum</taxon>
    </lineage>
</organism>
<protein>
    <submittedName>
        <fullName evidence="1">MAK10-like protein</fullName>
    </submittedName>
</protein>
<comment type="caution">
    <text evidence="1">The sequence shown here is derived from an EMBL/GenBank/DDBJ whole genome shotgun (WGS) entry which is preliminary data.</text>
</comment>
<dbReference type="AlphaFoldDB" id="A0A6L2P8H9"/>
<accession>A0A6L2P8H9</accession>
<evidence type="ECO:0000313" key="1">
    <source>
        <dbReference type="EMBL" id="GEU93124.1"/>
    </source>
</evidence>
<dbReference type="EMBL" id="BKCJ010010783">
    <property type="protein sequence ID" value="GEU93124.1"/>
    <property type="molecule type" value="Genomic_DNA"/>
</dbReference>
<sequence length="180" mass="20963">MGDENPIRTLGDYSRPSHEGYRNTIELPKWNNVVPLRSNTIQLVQNRCSFHELWSEEPNQHLKDFLKLMDSLDLDVANRERTRLTMDYAGEGRLRKISTKKAWDTIEELARYEDEGWNDPVVSEKESLNYENPDLEQLLGSMEYRVRILVEEAITLIGRSESIFGMSGNLMHQLPPEPSR</sequence>
<gene>
    <name evidence="1" type="ORF">Tci_065102</name>
</gene>
<name>A0A6L2P8H9_TANCI</name>